<sequence>MQTYQFTLDVNQRPETLERILRVIRHRGFYVVAMNMTAQGEQANIDFTVKSDRAFALLTNQLSKVYDVLAIHQVRA</sequence>
<dbReference type="GO" id="GO:0003984">
    <property type="term" value="F:acetolactate synthase activity"/>
    <property type="evidence" value="ECO:0007669"/>
    <property type="project" value="UniProtKB-EC"/>
</dbReference>
<evidence type="ECO:0000313" key="5">
    <source>
        <dbReference type="Proteomes" id="UP001145481"/>
    </source>
</evidence>
<keyword evidence="1" id="KW-0808">Transferase</keyword>
<dbReference type="InterPro" id="IPR045865">
    <property type="entry name" value="ACT-like_dom_sf"/>
</dbReference>
<dbReference type="EMBL" id="JANJHC010000023">
    <property type="protein sequence ID" value="MDA5623767.1"/>
    <property type="molecule type" value="Genomic_DNA"/>
</dbReference>
<reference evidence="3 4" key="1">
    <citation type="journal article" date="2018" name="Front. Microbiol.">
        <title>Genetic and Phylogenetic Characteristics of Pasteurella multocida Isolates From Different Host Species.</title>
        <authorList>
            <person name="Peng Z."/>
            <person name="Liang W."/>
            <person name="Wang F."/>
            <person name="Xu Z."/>
            <person name="Xie Z."/>
            <person name="Lian Z."/>
            <person name="Hua L."/>
            <person name="Zhou R."/>
            <person name="Chen H."/>
            <person name="Wu B."/>
        </authorList>
    </citation>
    <scope>NUCLEOTIDE SEQUENCE [LARGE SCALE GENOMIC DNA]</scope>
    <source>
        <strain evidence="3 4">HNA06</strain>
    </source>
</reference>
<evidence type="ECO:0000313" key="3">
    <source>
        <dbReference type="EMBL" id="NNI79812.1"/>
    </source>
</evidence>
<dbReference type="EMBL" id="JANIEN010000010">
    <property type="protein sequence ID" value="MDT3452843.1"/>
    <property type="molecule type" value="Genomic_DNA"/>
</dbReference>
<proteinExistence type="predicted"/>
<dbReference type="RefSeq" id="WP_005718478.1">
    <property type="nucleotide sequence ID" value="NZ_AP025519.1"/>
</dbReference>
<dbReference type="Gene3D" id="3.30.70.260">
    <property type="match status" value="1"/>
</dbReference>
<reference evidence="2" key="3">
    <citation type="submission" date="2022-07" db="EMBL/GenBank/DDBJ databases">
        <title>Sequence of Pasteurella multocoda 17BRD-035.</title>
        <authorList>
            <person name="Roy Chowdhury P."/>
            <person name="Alhamami T."/>
            <person name="Trott D.J."/>
            <person name="Djordvevic S.P."/>
        </authorList>
    </citation>
    <scope>NUCLEOTIDE SEQUENCE</scope>
    <source>
        <strain evidence="2">17BRD-035</strain>
    </source>
</reference>
<dbReference type="EMBL" id="PPVL01000011">
    <property type="protein sequence ID" value="NNI79812.1"/>
    <property type="molecule type" value="Genomic_DNA"/>
</dbReference>
<dbReference type="AlphaFoldDB" id="A0A379BF76"/>
<evidence type="ECO:0000313" key="2">
    <source>
        <dbReference type="EMBL" id="MDT3452843.1"/>
    </source>
</evidence>
<dbReference type="GeneID" id="77206809"/>
<evidence type="ECO:0000313" key="4">
    <source>
        <dbReference type="Proteomes" id="UP000540079"/>
    </source>
</evidence>
<dbReference type="Proteomes" id="UP001182304">
    <property type="component" value="Unassembled WGS sequence"/>
</dbReference>
<dbReference type="OMA" id="RGFQICS"/>
<comment type="caution">
    <text evidence="1">The sequence shown here is derived from an EMBL/GenBank/DDBJ whole genome shotgun (WGS) entry which is preliminary data.</text>
</comment>
<dbReference type="SUPFAM" id="SSF55021">
    <property type="entry name" value="ACT-like"/>
    <property type="match status" value="1"/>
</dbReference>
<reference evidence="1" key="2">
    <citation type="submission" date="2022-07" db="EMBL/GenBank/DDBJ databases">
        <title>Genome-based characterization of novel serogroup A variants of Pasteurella multocida.</title>
        <authorList>
            <person name="Prajapati A."/>
            <person name="Yogisharadhya R."/>
            <person name="Mohanty N."/>
            <person name="Chanda M."/>
            <person name="Mendem S.K."/>
            <person name="Siddaramappa S."/>
            <person name="Shivachandra S.B."/>
        </authorList>
    </citation>
    <scope>NUCLEOTIDE SEQUENCE</scope>
    <source>
        <strain evidence="1">NIVEDIPm19</strain>
    </source>
</reference>
<dbReference type="NCBIfam" id="NF008362">
    <property type="entry name" value="PRK11152.1"/>
    <property type="match status" value="1"/>
</dbReference>
<dbReference type="Proteomes" id="UP001145481">
    <property type="component" value="Unassembled WGS sequence"/>
</dbReference>
<evidence type="ECO:0000313" key="1">
    <source>
        <dbReference type="EMBL" id="MDA5623767.1"/>
    </source>
</evidence>
<dbReference type="Pfam" id="PF13710">
    <property type="entry name" value="ACT_5"/>
    <property type="match status" value="1"/>
</dbReference>
<dbReference type="Proteomes" id="UP000540079">
    <property type="component" value="Unassembled WGS sequence"/>
</dbReference>
<name>A0A379BF76_PASMD</name>
<gene>
    <name evidence="1" type="primary">ilvM</name>
    <name evidence="3" type="ORF">C2800_10375</name>
    <name evidence="1" type="ORF">NM948_09480</name>
    <name evidence="2" type="ORF">NQF69_08675</name>
</gene>
<accession>A0A379BF76</accession>
<protein>
    <submittedName>
        <fullName evidence="1">Acetolactate synthase 2 small subunit</fullName>
        <ecNumber evidence="1">2.2.1.6</ecNumber>
    </submittedName>
</protein>
<dbReference type="KEGG" id="pmul:DR93_478"/>
<dbReference type="EC" id="2.2.1.6" evidence="1"/>
<organism evidence="1 5">
    <name type="scientific">Pasteurella multocida</name>
    <dbReference type="NCBI Taxonomy" id="747"/>
    <lineage>
        <taxon>Bacteria</taxon>
        <taxon>Pseudomonadati</taxon>
        <taxon>Pseudomonadota</taxon>
        <taxon>Gammaproteobacteria</taxon>
        <taxon>Pasteurellales</taxon>
        <taxon>Pasteurellaceae</taxon>
        <taxon>Pasteurella</taxon>
    </lineage>
</organism>